<dbReference type="GO" id="GO:0042423">
    <property type="term" value="P:catecholamine biosynthetic process"/>
    <property type="evidence" value="ECO:0007669"/>
    <property type="project" value="UniProtKB-KW"/>
</dbReference>
<dbReference type="Gene3D" id="3.40.640.10">
    <property type="entry name" value="Type I PLP-dependent aspartate aminotransferase-like (Major domain)"/>
    <property type="match status" value="1"/>
</dbReference>
<protein>
    <recommendedName>
        <fullName evidence="8">Histidine decarboxylase</fullName>
        <ecNumber evidence="3">4.1.1.22</ecNumber>
    </recommendedName>
</protein>
<evidence type="ECO:0000256" key="9">
    <source>
        <dbReference type="RuleBase" id="RU000382"/>
    </source>
</evidence>
<reference evidence="10" key="2">
    <citation type="submission" date="2025-09" db="UniProtKB">
        <authorList>
            <consortium name="Ensembl"/>
        </authorList>
    </citation>
    <scope>IDENTIFICATION</scope>
</reference>
<keyword evidence="5" id="KW-0210">Decarboxylase</keyword>
<dbReference type="Pfam" id="PF00282">
    <property type="entry name" value="Pyridoxal_deC"/>
    <property type="match status" value="1"/>
</dbReference>
<dbReference type="GO" id="GO:0030170">
    <property type="term" value="F:pyridoxal phosphate binding"/>
    <property type="evidence" value="ECO:0007669"/>
    <property type="project" value="InterPro"/>
</dbReference>
<keyword evidence="11" id="KW-1185">Reference proteome</keyword>
<proteinExistence type="inferred from homology"/>
<dbReference type="InterPro" id="IPR015421">
    <property type="entry name" value="PyrdxlP-dep_Trfase_major"/>
</dbReference>
<dbReference type="InterPro" id="IPR010977">
    <property type="entry name" value="Aromatic_deC"/>
</dbReference>
<dbReference type="GO" id="GO:0006548">
    <property type="term" value="P:L-histidine catabolic process"/>
    <property type="evidence" value="ECO:0007669"/>
    <property type="project" value="TreeGrafter"/>
</dbReference>
<dbReference type="Proteomes" id="UP000472262">
    <property type="component" value="Unassembled WGS sequence"/>
</dbReference>
<dbReference type="GO" id="GO:0001694">
    <property type="term" value="P:histamine biosynthetic process"/>
    <property type="evidence" value="ECO:0007669"/>
    <property type="project" value="TreeGrafter"/>
</dbReference>
<comment type="subunit">
    <text evidence="2">Homodimer.</text>
</comment>
<evidence type="ECO:0000256" key="6">
    <source>
        <dbReference type="ARBA" id="ARBA00022898"/>
    </source>
</evidence>
<evidence type="ECO:0000256" key="3">
    <source>
        <dbReference type="ARBA" id="ARBA00012320"/>
    </source>
</evidence>
<dbReference type="EC" id="4.1.1.22" evidence="3"/>
<keyword evidence="6 9" id="KW-0663">Pyridoxal phosphate</keyword>
<evidence type="ECO:0000256" key="5">
    <source>
        <dbReference type="ARBA" id="ARBA00022793"/>
    </source>
</evidence>
<evidence type="ECO:0000256" key="1">
    <source>
        <dbReference type="ARBA" id="ARBA00001933"/>
    </source>
</evidence>
<evidence type="ECO:0000256" key="4">
    <source>
        <dbReference type="ARBA" id="ARBA00022584"/>
    </source>
</evidence>
<dbReference type="SUPFAM" id="SSF53383">
    <property type="entry name" value="PLP-dependent transferases"/>
    <property type="match status" value="1"/>
</dbReference>
<comment type="similarity">
    <text evidence="9">Belongs to the group II decarboxylase family.</text>
</comment>
<dbReference type="InterPro" id="IPR002129">
    <property type="entry name" value="PyrdxlP-dep_de-COase"/>
</dbReference>
<dbReference type="PANTHER" id="PTHR11999:SF68">
    <property type="entry name" value="HISTIDINE DECARBOXYLASE"/>
    <property type="match status" value="1"/>
</dbReference>
<evidence type="ECO:0000256" key="2">
    <source>
        <dbReference type="ARBA" id="ARBA00011738"/>
    </source>
</evidence>
<reference evidence="10" key="1">
    <citation type="submission" date="2025-08" db="UniProtKB">
        <authorList>
            <consortium name="Ensembl"/>
        </authorList>
    </citation>
    <scope>IDENTIFICATION</scope>
</reference>
<evidence type="ECO:0000313" key="10">
    <source>
        <dbReference type="Ensembl" id="ENSSGRP00000054311.1"/>
    </source>
</evidence>
<organism evidence="10 11">
    <name type="scientific">Sinocyclocheilus grahami</name>
    <name type="common">Dianchi golden-line fish</name>
    <name type="synonym">Barbus grahami</name>
    <dbReference type="NCBI Taxonomy" id="75366"/>
    <lineage>
        <taxon>Eukaryota</taxon>
        <taxon>Metazoa</taxon>
        <taxon>Chordata</taxon>
        <taxon>Craniata</taxon>
        <taxon>Vertebrata</taxon>
        <taxon>Euteleostomi</taxon>
        <taxon>Actinopterygii</taxon>
        <taxon>Neopterygii</taxon>
        <taxon>Teleostei</taxon>
        <taxon>Ostariophysi</taxon>
        <taxon>Cypriniformes</taxon>
        <taxon>Cyprinidae</taxon>
        <taxon>Cyprininae</taxon>
        <taxon>Sinocyclocheilus</taxon>
    </lineage>
</organism>
<dbReference type="InterPro" id="IPR015424">
    <property type="entry name" value="PyrdxlP-dep_Trfase"/>
</dbReference>
<accession>A0A672NUC4</accession>
<dbReference type="GO" id="GO:0004398">
    <property type="term" value="F:histidine decarboxylase activity"/>
    <property type="evidence" value="ECO:0007669"/>
    <property type="project" value="UniProtKB-EC"/>
</dbReference>
<evidence type="ECO:0000256" key="8">
    <source>
        <dbReference type="ARBA" id="ARBA00039946"/>
    </source>
</evidence>
<dbReference type="PRINTS" id="PR00800">
    <property type="entry name" value="YHDCRBOXLASE"/>
</dbReference>
<sequence>MQAQEYMMRGKEMVDFIQQYLTQIRERRVVPDVQPGFMRPLLPSSAPYEPEDWSSIMKDVENIILPGASSPACTELEMCVLDWLCKALGLPDHYLHHHPQSSGGGILQSTVSECTLVALLAARKDRILQMKSECTHADTDESAHSSVEKAGLITLVKIRFLETDEAFSLRGETLVCLSVCLSVHPSVCLSLSLSLQCVLFCRLIRQWRRPV</sequence>
<dbReference type="GO" id="GO:0005737">
    <property type="term" value="C:cytoplasm"/>
    <property type="evidence" value="ECO:0007669"/>
    <property type="project" value="TreeGrafter"/>
</dbReference>
<name>A0A672NUC4_SINGR</name>
<evidence type="ECO:0000313" key="11">
    <source>
        <dbReference type="Proteomes" id="UP000472262"/>
    </source>
</evidence>
<keyword evidence="7 9" id="KW-0456">Lyase</keyword>
<dbReference type="Ensembl" id="ENSSGRT00000058026.1">
    <property type="protein sequence ID" value="ENSSGRP00000054311.1"/>
    <property type="gene ID" value="ENSSGRG00000028573.1"/>
</dbReference>
<dbReference type="AlphaFoldDB" id="A0A672NUC4"/>
<comment type="cofactor">
    <cofactor evidence="1 9">
        <name>pyridoxal 5'-phosphate</name>
        <dbReference type="ChEBI" id="CHEBI:597326"/>
    </cofactor>
</comment>
<keyword evidence="4" id="KW-0127">Catecholamine biosynthesis</keyword>
<dbReference type="InParanoid" id="A0A672NUC4"/>
<evidence type="ECO:0000256" key="7">
    <source>
        <dbReference type="ARBA" id="ARBA00023239"/>
    </source>
</evidence>
<dbReference type="PANTHER" id="PTHR11999">
    <property type="entry name" value="GROUP II PYRIDOXAL-5-PHOSPHATE DECARBOXYLASE"/>
    <property type="match status" value="1"/>
</dbReference>